<evidence type="ECO:0000256" key="6">
    <source>
        <dbReference type="ARBA" id="ARBA00023125"/>
    </source>
</evidence>
<feature type="region of interest" description="Disordered" evidence="11">
    <location>
        <begin position="33"/>
        <end position="55"/>
    </location>
</feature>
<dbReference type="Gene3D" id="3.30.50.10">
    <property type="entry name" value="Erythroid Transcription Factor GATA-1, subunit A"/>
    <property type="match status" value="1"/>
</dbReference>
<evidence type="ECO:0008006" key="16">
    <source>
        <dbReference type="Google" id="ProtNLM"/>
    </source>
</evidence>
<dbReference type="SUPFAM" id="SSF48508">
    <property type="entry name" value="Nuclear receptor ligand-binding domain"/>
    <property type="match status" value="1"/>
</dbReference>
<keyword evidence="7 10" id="KW-0804">Transcription</keyword>
<dbReference type="PRINTS" id="PR00398">
    <property type="entry name" value="STRDHORMONER"/>
</dbReference>
<dbReference type="Pfam" id="PF00105">
    <property type="entry name" value="zf-C4"/>
    <property type="match status" value="1"/>
</dbReference>
<evidence type="ECO:0000256" key="9">
    <source>
        <dbReference type="ARBA" id="ARBA00023242"/>
    </source>
</evidence>
<dbReference type="InterPro" id="IPR000536">
    <property type="entry name" value="Nucl_hrmn_rcpt_lig-bd"/>
</dbReference>
<evidence type="ECO:0000313" key="15">
    <source>
        <dbReference type="Proteomes" id="UP000494165"/>
    </source>
</evidence>
<evidence type="ECO:0000256" key="3">
    <source>
        <dbReference type="ARBA" id="ARBA00022771"/>
    </source>
</evidence>
<feature type="compositionally biased region" description="Low complexity" evidence="11">
    <location>
        <begin position="166"/>
        <end position="177"/>
    </location>
</feature>
<dbReference type="AlphaFoldDB" id="A0A8S1C4I6"/>
<dbReference type="GO" id="GO:0045944">
    <property type="term" value="P:positive regulation of transcription by RNA polymerase II"/>
    <property type="evidence" value="ECO:0007669"/>
    <property type="project" value="TreeGrafter"/>
</dbReference>
<dbReference type="GO" id="GO:0004879">
    <property type="term" value="F:nuclear receptor activity"/>
    <property type="evidence" value="ECO:0007669"/>
    <property type="project" value="TreeGrafter"/>
</dbReference>
<evidence type="ECO:0000256" key="2">
    <source>
        <dbReference type="ARBA" id="ARBA00022723"/>
    </source>
</evidence>
<dbReference type="SUPFAM" id="SSF57716">
    <property type="entry name" value="Glucocorticoid receptor-like (DNA-binding domain)"/>
    <property type="match status" value="1"/>
</dbReference>
<organism evidence="14 15">
    <name type="scientific">Cloeon dipterum</name>
    <dbReference type="NCBI Taxonomy" id="197152"/>
    <lineage>
        <taxon>Eukaryota</taxon>
        <taxon>Metazoa</taxon>
        <taxon>Ecdysozoa</taxon>
        <taxon>Arthropoda</taxon>
        <taxon>Hexapoda</taxon>
        <taxon>Insecta</taxon>
        <taxon>Pterygota</taxon>
        <taxon>Palaeoptera</taxon>
        <taxon>Ephemeroptera</taxon>
        <taxon>Pisciforma</taxon>
        <taxon>Baetidae</taxon>
        <taxon>Cloeon</taxon>
    </lineage>
</organism>
<evidence type="ECO:0000256" key="10">
    <source>
        <dbReference type="RuleBase" id="RU004334"/>
    </source>
</evidence>
<gene>
    <name evidence="14" type="ORF">CLODIP_2_CD09933</name>
</gene>
<dbReference type="PRINTS" id="PR00047">
    <property type="entry name" value="STROIDFINGER"/>
</dbReference>
<dbReference type="GO" id="GO:0000978">
    <property type="term" value="F:RNA polymerase II cis-regulatory region sequence-specific DNA binding"/>
    <property type="evidence" value="ECO:0007669"/>
    <property type="project" value="TreeGrafter"/>
</dbReference>
<proteinExistence type="inferred from homology"/>
<keyword evidence="3 10" id="KW-0863">Zinc-finger</keyword>
<feature type="region of interest" description="Disordered" evidence="11">
    <location>
        <begin position="156"/>
        <end position="178"/>
    </location>
</feature>
<dbReference type="Gene3D" id="1.10.565.10">
    <property type="entry name" value="Retinoid X Receptor"/>
    <property type="match status" value="1"/>
</dbReference>
<dbReference type="GO" id="GO:0030154">
    <property type="term" value="P:cell differentiation"/>
    <property type="evidence" value="ECO:0007669"/>
    <property type="project" value="TreeGrafter"/>
</dbReference>
<dbReference type="PANTHER" id="PTHR24082">
    <property type="entry name" value="NUCLEAR HORMONE RECEPTOR"/>
    <property type="match status" value="1"/>
</dbReference>
<dbReference type="EMBL" id="CADEPI010000013">
    <property type="protein sequence ID" value="CAB3363650.1"/>
    <property type="molecule type" value="Genomic_DNA"/>
</dbReference>
<evidence type="ECO:0000259" key="13">
    <source>
        <dbReference type="PROSITE" id="PS51843"/>
    </source>
</evidence>
<evidence type="ECO:0000256" key="8">
    <source>
        <dbReference type="ARBA" id="ARBA00023170"/>
    </source>
</evidence>
<dbReference type="PROSITE" id="PS51030">
    <property type="entry name" value="NUCLEAR_REC_DBD_2"/>
    <property type="match status" value="1"/>
</dbReference>
<dbReference type="InterPro" id="IPR001723">
    <property type="entry name" value="Nuclear_hrmn_rcpt"/>
</dbReference>
<evidence type="ECO:0000256" key="4">
    <source>
        <dbReference type="ARBA" id="ARBA00022833"/>
    </source>
</evidence>
<sequence length="623" mass="69948">MSTTAEPLAVLEHRHAPWMQHATGAYVGRGRRGGCSSAAKDSGQQGLSKSPTGHKPHRICGVCGDRARSLHFGGLSCDSCKAFFRRAVQSGTYKSFQCPHQPGGWNKFCVITVASRKSCQKCRFEACVQIGMEISWVMSEAERQRLLMSRMAKKRKLDDGDAQNATPSSSTSEPNSPVLLNKARPHQDYLWPLYPDNVCLESFMSPVEAGAIEKVKQAWSNSMQLIPATRLEGRDLSNMDFNHTECIRAINGSIKRFQVFASPLFVDTDVVDKDKKTILKSCMLDLCILRAALNHFRGANVLEKIFPTNLHEVHIRFVKGLQELSLDQTTMLLFLVVILLSPDRPALEQPKKLEKMQEYYLLLLYKYMVGRYGMPKASVLYPKLLSKMADIQELSDCHQENYLQFAQHEVLSVKEELNRIQCSDCPPSYEAVFSSEQHHLSSFDQTFASPVTSPTSEQYLPTPTPQSFYSQAASPNSDAGYMSYEEKQGFFFEGVQPNNFMQDFQNNTLLHGQCFQQDMCLPQNTQQFQYPANQFNYNEDKLGQFQATCASPNDGVTHNQSGLSPSLESSLGSSLSSNYGSSPKELSSEEYLPTDFPQSVFPLDQDTDNTSVYFNVFQKCCSP</sequence>
<dbReference type="Proteomes" id="UP000494165">
    <property type="component" value="Unassembled WGS sequence"/>
</dbReference>
<feature type="domain" description="Nuclear receptor" evidence="12">
    <location>
        <begin position="57"/>
        <end position="139"/>
    </location>
</feature>
<reference evidence="14 15" key="1">
    <citation type="submission" date="2020-04" db="EMBL/GenBank/DDBJ databases">
        <authorList>
            <person name="Alioto T."/>
            <person name="Alioto T."/>
            <person name="Gomez Garrido J."/>
        </authorList>
    </citation>
    <scope>NUCLEOTIDE SEQUENCE [LARGE SCALE GENOMIC DNA]</scope>
</reference>
<dbReference type="OrthoDB" id="6352325at2759"/>
<dbReference type="GO" id="GO:0008270">
    <property type="term" value="F:zinc ion binding"/>
    <property type="evidence" value="ECO:0007669"/>
    <property type="project" value="UniProtKB-KW"/>
</dbReference>
<dbReference type="PROSITE" id="PS51843">
    <property type="entry name" value="NR_LBD"/>
    <property type="match status" value="1"/>
</dbReference>
<keyword evidence="8 10" id="KW-0675">Receptor</keyword>
<feature type="region of interest" description="Disordered" evidence="11">
    <location>
        <begin position="553"/>
        <end position="589"/>
    </location>
</feature>
<evidence type="ECO:0000256" key="7">
    <source>
        <dbReference type="ARBA" id="ARBA00023163"/>
    </source>
</evidence>
<dbReference type="GO" id="GO:0000122">
    <property type="term" value="P:negative regulation of transcription by RNA polymerase II"/>
    <property type="evidence" value="ECO:0007669"/>
    <property type="project" value="TreeGrafter"/>
</dbReference>
<evidence type="ECO:0000256" key="1">
    <source>
        <dbReference type="ARBA" id="ARBA00004123"/>
    </source>
</evidence>
<feature type="compositionally biased region" description="Polar residues" evidence="11">
    <location>
        <begin position="42"/>
        <end position="51"/>
    </location>
</feature>
<name>A0A8S1C4I6_9INSE</name>
<dbReference type="SMART" id="SM00399">
    <property type="entry name" value="ZnF_C4"/>
    <property type="match status" value="1"/>
</dbReference>
<dbReference type="InterPro" id="IPR013088">
    <property type="entry name" value="Znf_NHR/GATA"/>
</dbReference>
<dbReference type="InterPro" id="IPR001628">
    <property type="entry name" value="Znf_hrmn_rcpt"/>
</dbReference>
<dbReference type="PROSITE" id="PS00031">
    <property type="entry name" value="NUCLEAR_REC_DBD_1"/>
    <property type="match status" value="1"/>
</dbReference>
<keyword evidence="9 10" id="KW-0539">Nucleus</keyword>
<accession>A0A8S1C4I6</accession>
<keyword evidence="5 10" id="KW-0805">Transcription regulation</keyword>
<keyword evidence="6 10" id="KW-0238">DNA-binding</keyword>
<dbReference type="Pfam" id="PF00104">
    <property type="entry name" value="Hormone_recep"/>
    <property type="match status" value="1"/>
</dbReference>
<evidence type="ECO:0000256" key="5">
    <source>
        <dbReference type="ARBA" id="ARBA00023015"/>
    </source>
</evidence>
<protein>
    <recommendedName>
        <fullName evidence="16">Nuclear receptor domain-containing protein</fullName>
    </recommendedName>
</protein>
<dbReference type="GO" id="GO:0005634">
    <property type="term" value="C:nucleus"/>
    <property type="evidence" value="ECO:0007669"/>
    <property type="project" value="UniProtKB-SubCell"/>
</dbReference>
<dbReference type="InterPro" id="IPR035500">
    <property type="entry name" value="NHR-like_dom_sf"/>
</dbReference>
<keyword evidence="15" id="KW-1185">Reference proteome</keyword>
<keyword evidence="2 10" id="KW-0479">Metal-binding</keyword>
<feature type="compositionally biased region" description="Low complexity" evidence="11">
    <location>
        <begin position="561"/>
        <end position="582"/>
    </location>
</feature>
<evidence type="ECO:0000259" key="12">
    <source>
        <dbReference type="PROSITE" id="PS51030"/>
    </source>
</evidence>
<evidence type="ECO:0000256" key="11">
    <source>
        <dbReference type="SAM" id="MobiDB-lite"/>
    </source>
</evidence>
<dbReference type="SMART" id="SM00430">
    <property type="entry name" value="HOLI"/>
    <property type="match status" value="1"/>
</dbReference>
<dbReference type="PANTHER" id="PTHR24082:SF482">
    <property type="entry name" value="NUCLEAR RECEPTOR"/>
    <property type="match status" value="1"/>
</dbReference>
<evidence type="ECO:0000313" key="14">
    <source>
        <dbReference type="EMBL" id="CAB3363650.1"/>
    </source>
</evidence>
<keyword evidence="4 10" id="KW-0862">Zinc</keyword>
<comment type="similarity">
    <text evidence="10">Belongs to the nuclear hormone receptor family.</text>
</comment>
<dbReference type="InterPro" id="IPR050234">
    <property type="entry name" value="Nuclear_hormone_rcpt_NR1"/>
</dbReference>
<comment type="subcellular location">
    <subcellularLocation>
        <location evidence="1 10">Nucleus</location>
    </subcellularLocation>
</comment>
<comment type="caution">
    <text evidence="14">The sequence shown here is derived from an EMBL/GenBank/DDBJ whole genome shotgun (WGS) entry which is preliminary data.</text>
</comment>
<feature type="domain" description="NR LBD" evidence="13">
    <location>
        <begin position="207"/>
        <end position="424"/>
    </location>
</feature>